<dbReference type="Proteomes" id="UP001180840">
    <property type="component" value="Unassembled WGS sequence"/>
</dbReference>
<evidence type="ECO:0000256" key="2">
    <source>
        <dbReference type="ARBA" id="ARBA00022801"/>
    </source>
</evidence>
<comment type="caution">
    <text evidence="4">The sequence shown here is derived from an EMBL/GenBank/DDBJ whole genome shotgun (WGS) entry which is preliminary data.</text>
</comment>
<dbReference type="EC" id="3.1.1.29" evidence="1"/>
<dbReference type="InterPro" id="IPR002833">
    <property type="entry name" value="PTH2"/>
</dbReference>
<sequence length="249" mass="27113">MGESDTDLLRQAHALLAARVTDDRRAHTEDPDDPGTVQAMQIALNIPKQEPPTRTALLEAAAQAVVRVCLDGRVITDEAWNRGVTTWYDHLIRKVARRARNKSWEDVQKVPGVTVEVDGAQVRAFVPSAVSEVDPLIRKLQIRGTELPADQPGEIDRSLPAIAIDAALDMSLGKAAAQVGHGSMLLAAQQPFGWVEDWARQGYSVQVREVSRDHLLELAQREGAVVVRDAGFTEVEPDSLTVVAVPGRG</sequence>
<gene>
    <name evidence="4" type="ORF">J2S39_001854</name>
</gene>
<dbReference type="InterPro" id="IPR023476">
    <property type="entry name" value="Pep_tRNA_hydro_II_dom_sf"/>
</dbReference>
<dbReference type="SUPFAM" id="SSF102462">
    <property type="entry name" value="Peptidyl-tRNA hydrolase II"/>
    <property type="match status" value="1"/>
</dbReference>
<evidence type="ECO:0000313" key="4">
    <source>
        <dbReference type="EMBL" id="MDR7330178.1"/>
    </source>
</evidence>
<comment type="catalytic activity">
    <reaction evidence="3">
        <text>an N-acyl-L-alpha-aminoacyl-tRNA + H2O = an N-acyl-L-amino acid + a tRNA + H(+)</text>
        <dbReference type="Rhea" id="RHEA:54448"/>
        <dbReference type="Rhea" id="RHEA-COMP:10123"/>
        <dbReference type="Rhea" id="RHEA-COMP:13883"/>
        <dbReference type="ChEBI" id="CHEBI:15377"/>
        <dbReference type="ChEBI" id="CHEBI:15378"/>
        <dbReference type="ChEBI" id="CHEBI:59874"/>
        <dbReference type="ChEBI" id="CHEBI:78442"/>
        <dbReference type="ChEBI" id="CHEBI:138191"/>
        <dbReference type="EC" id="3.1.1.29"/>
    </reaction>
</comment>
<reference evidence="4" key="1">
    <citation type="submission" date="2023-07" db="EMBL/GenBank/DDBJ databases">
        <title>Sequencing the genomes of 1000 actinobacteria strains.</title>
        <authorList>
            <person name="Klenk H.-P."/>
        </authorList>
    </citation>
    <scope>NUCLEOTIDE SEQUENCE</scope>
    <source>
        <strain evidence="4">DSM 107476</strain>
    </source>
</reference>
<name>A0ABU2A0L7_9CORY</name>
<keyword evidence="2 4" id="KW-0378">Hydrolase</keyword>
<evidence type="ECO:0000256" key="3">
    <source>
        <dbReference type="ARBA" id="ARBA00048707"/>
    </source>
</evidence>
<protein>
    <recommendedName>
        <fullName evidence="1">peptidyl-tRNA hydrolase</fullName>
        <ecNumber evidence="1">3.1.1.29</ecNumber>
    </recommendedName>
</protein>
<dbReference type="GO" id="GO:0016787">
    <property type="term" value="F:hydrolase activity"/>
    <property type="evidence" value="ECO:0007669"/>
    <property type="project" value="UniProtKB-KW"/>
</dbReference>
<evidence type="ECO:0000256" key="1">
    <source>
        <dbReference type="ARBA" id="ARBA00013260"/>
    </source>
</evidence>
<keyword evidence="5" id="KW-1185">Reference proteome</keyword>
<accession>A0ABU2A0L7</accession>
<dbReference type="RefSeq" id="WP_290195646.1">
    <property type="nucleotide sequence ID" value="NZ_CP047654.1"/>
</dbReference>
<organism evidence="4 5">
    <name type="scientific">Corynebacterium guangdongense</name>
    <dbReference type="NCBI Taxonomy" id="1783348"/>
    <lineage>
        <taxon>Bacteria</taxon>
        <taxon>Bacillati</taxon>
        <taxon>Actinomycetota</taxon>
        <taxon>Actinomycetes</taxon>
        <taxon>Mycobacteriales</taxon>
        <taxon>Corynebacteriaceae</taxon>
        <taxon>Corynebacterium</taxon>
    </lineage>
</organism>
<proteinExistence type="predicted"/>
<dbReference type="EMBL" id="JAVDXZ010000001">
    <property type="protein sequence ID" value="MDR7330178.1"/>
    <property type="molecule type" value="Genomic_DNA"/>
</dbReference>
<dbReference type="Pfam" id="PF01981">
    <property type="entry name" value="PTH2"/>
    <property type="match status" value="1"/>
</dbReference>
<dbReference type="Gene3D" id="3.40.1490.10">
    <property type="entry name" value="Bit1"/>
    <property type="match status" value="1"/>
</dbReference>
<evidence type="ECO:0000313" key="5">
    <source>
        <dbReference type="Proteomes" id="UP001180840"/>
    </source>
</evidence>